<evidence type="ECO:0000313" key="5">
    <source>
        <dbReference type="Proteomes" id="UP001596548"/>
    </source>
</evidence>
<dbReference type="Proteomes" id="UP001596548">
    <property type="component" value="Unassembled WGS sequence"/>
</dbReference>
<dbReference type="RefSeq" id="WP_378969110.1">
    <property type="nucleotide sequence ID" value="NZ_JBHTBJ010000010.1"/>
</dbReference>
<keyword evidence="2" id="KW-0408">Iron</keyword>
<reference evidence="5" key="1">
    <citation type="journal article" date="2019" name="Int. J. Syst. Evol. Microbiol.">
        <title>The Global Catalogue of Microorganisms (GCM) 10K type strain sequencing project: providing services to taxonomists for standard genome sequencing and annotation.</title>
        <authorList>
            <consortium name="The Broad Institute Genomics Platform"/>
            <consortium name="The Broad Institute Genome Sequencing Center for Infectious Disease"/>
            <person name="Wu L."/>
            <person name="Ma J."/>
        </authorList>
    </citation>
    <scope>NUCLEOTIDE SEQUENCE [LARGE SCALE GENOMIC DNA]</scope>
    <source>
        <strain evidence="5">XZYJT-10</strain>
    </source>
</reference>
<proteinExistence type="predicted"/>
<dbReference type="SUPFAM" id="SSF51197">
    <property type="entry name" value="Clavaminate synthase-like"/>
    <property type="match status" value="1"/>
</dbReference>
<feature type="domain" description="TauD/TfdA-like" evidence="3">
    <location>
        <begin position="50"/>
        <end position="285"/>
    </location>
</feature>
<name>A0ABW2HSE5_9ACTN</name>
<protein>
    <submittedName>
        <fullName evidence="4">TauD/TfdA family dioxygenase</fullName>
    </submittedName>
</protein>
<evidence type="ECO:0000256" key="1">
    <source>
        <dbReference type="ARBA" id="ARBA00023002"/>
    </source>
</evidence>
<dbReference type="Pfam" id="PF02668">
    <property type="entry name" value="TauD"/>
    <property type="match status" value="1"/>
</dbReference>
<evidence type="ECO:0000256" key="2">
    <source>
        <dbReference type="ARBA" id="ARBA00023004"/>
    </source>
</evidence>
<keyword evidence="5" id="KW-1185">Reference proteome</keyword>
<keyword evidence="4" id="KW-0223">Dioxygenase</keyword>
<dbReference type="EMBL" id="JBHTBJ010000010">
    <property type="protein sequence ID" value="MFC7275536.1"/>
    <property type="molecule type" value="Genomic_DNA"/>
</dbReference>
<evidence type="ECO:0000259" key="3">
    <source>
        <dbReference type="Pfam" id="PF02668"/>
    </source>
</evidence>
<organism evidence="4 5">
    <name type="scientific">Paractinoplanes rhizophilus</name>
    <dbReference type="NCBI Taxonomy" id="1416877"/>
    <lineage>
        <taxon>Bacteria</taxon>
        <taxon>Bacillati</taxon>
        <taxon>Actinomycetota</taxon>
        <taxon>Actinomycetes</taxon>
        <taxon>Micromonosporales</taxon>
        <taxon>Micromonosporaceae</taxon>
        <taxon>Paractinoplanes</taxon>
    </lineage>
</organism>
<dbReference type="InterPro" id="IPR003819">
    <property type="entry name" value="TauD/TfdA-like"/>
</dbReference>
<sequence>MTIDSSDLLKKAENVPTFDDVPWDFPVAWDPGGGESDGRAAVREVVHRYQRHGFAIVQLPRGTTGEHSLAPIAEALRLGAPFVPPLYRLNGNTPPVVSRISAGLNVSTPDATHPSFGRTSGQRLHTDGTLQDIGEIRTTLLLCQSVSRTGGDTRLFNATAAYAGLLATDLPAALALATPGCLVRRATVNGSDDFNAGPAFAVVDDQLVTRYSLTDTDRWEVPDGISADDLWRGTAYLEKCAEDPTLYRELRMAPAQVLVLANARLAHGRTAYTDDPRQPRCMFRTLHEREPSPELTPCP</sequence>
<accession>A0ABW2HSE5</accession>
<evidence type="ECO:0000313" key="4">
    <source>
        <dbReference type="EMBL" id="MFC7275536.1"/>
    </source>
</evidence>
<dbReference type="Gene3D" id="3.60.130.10">
    <property type="entry name" value="Clavaminate synthase-like"/>
    <property type="match status" value="1"/>
</dbReference>
<keyword evidence="1" id="KW-0560">Oxidoreductase</keyword>
<gene>
    <name evidence="4" type="ORF">ACFQS1_16225</name>
</gene>
<dbReference type="InterPro" id="IPR042098">
    <property type="entry name" value="TauD-like_sf"/>
</dbReference>
<comment type="caution">
    <text evidence="4">The sequence shown here is derived from an EMBL/GenBank/DDBJ whole genome shotgun (WGS) entry which is preliminary data.</text>
</comment>
<dbReference type="GO" id="GO:0051213">
    <property type="term" value="F:dioxygenase activity"/>
    <property type="evidence" value="ECO:0007669"/>
    <property type="project" value="UniProtKB-KW"/>
</dbReference>